<dbReference type="InParanoid" id="E8N2Q6"/>
<dbReference type="Pfam" id="PF01408">
    <property type="entry name" value="GFO_IDH_MocA"/>
    <property type="match status" value="1"/>
</dbReference>
<dbReference type="RefSeq" id="WP_013559254.1">
    <property type="nucleotide sequence ID" value="NC_014960.1"/>
</dbReference>
<dbReference type="STRING" id="926569.ANT_08280"/>
<dbReference type="EMBL" id="AP012029">
    <property type="protein sequence ID" value="BAJ62862.1"/>
    <property type="molecule type" value="Genomic_DNA"/>
</dbReference>
<dbReference type="InterPro" id="IPR036291">
    <property type="entry name" value="NAD(P)-bd_dom_sf"/>
</dbReference>
<dbReference type="AlphaFoldDB" id="E8N2Q6"/>
<evidence type="ECO:0000313" key="5">
    <source>
        <dbReference type="Proteomes" id="UP000008922"/>
    </source>
</evidence>
<dbReference type="Pfam" id="PF22725">
    <property type="entry name" value="GFO_IDH_MocA_C3"/>
    <property type="match status" value="1"/>
</dbReference>
<organism evidence="4 5">
    <name type="scientific">Anaerolinea thermophila (strain DSM 14523 / JCM 11388 / NBRC 100420 / UNI-1)</name>
    <dbReference type="NCBI Taxonomy" id="926569"/>
    <lineage>
        <taxon>Bacteria</taxon>
        <taxon>Bacillati</taxon>
        <taxon>Chloroflexota</taxon>
        <taxon>Anaerolineae</taxon>
        <taxon>Anaerolineales</taxon>
        <taxon>Anaerolineaceae</taxon>
        <taxon>Anaerolinea</taxon>
    </lineage>
</organism>
<dbReference type="SUPFAM" id="SSF55347">
    <property type="entry name" value="Glyceraldehyde-3-phosphate dehydrogenase-like, C-terminal domain"/>
    <property type="match status" value="1"/>
</dbReference>
<protein>
    <submittedName>
        <fullName evidence="4">Oxidoreductase</fullName>
    </submittedName>
</protein>
<evidence type="ECO:0000313" key="4">
    <source>
        <dbReference type="EMBL" id="BAJ62862.1"/>
    </source>
</evidence>
<dbReference type="OrthoDB" id="9815825at2"/>
<dbReference type="GO" id="GO:0016491">
    <property type="term" value="F:oxidoreductase activity"/>
    <property type="evidence" value="ECO:0007669"/>
    <property type="project" value="UniProtKB-KW"/>
</dbReference>
<dbReference type="GO" id="GO:0000166">
    <property type="term" value="F:nucleotide binding"/>
    <property type="evidence" value="ECO:0007669"/>
    <property type="project" value="InterPro"/>
</dbReference>
<accession>E8N2Q6</accession>
<dbReference type="InterPro" id="IPR055170">
    <property type="entry name" value="GFO_IDH_MocA-like_dom"/>
</dbReference>
<evidence type="ECO:0000259" key="3">
    <source>
        <dbReference type="Pfam" id="PF22725"/>
    </source>
</evidence>
<dbReference type="KEGG" id="atm:ANT_08280"/>
<dbReference type="Proteomes" id="UP000008922">
    <property type="component" value="Chromosome"/>
</dbReference>
<reference evidence="4 5" key="1">
    <citation type="submission" date="2010-12" db="EMBL/GenBank/DDBJ databases">
        <title>Whole genome sequence of Anaerolinea thermophila UNI-1.</title>
        <authorList>
            <person name="Narita-Yamada S."/>
            <person name="Kishi E."/>
            <person name="Watanabe Y."/>
            <person name="Takasaki K."/>
            <person name="Ankai A."/>
            <person name="Oguchi A."/>
            <person name="Fukui S."/>
            <person name="Takahashi M."/>
            <person name="Yashiro I."/>
            <person name="Hosoyama A."/>
            <person name="Sekiguchi Y."/>
            <person name="Hanada S."/>
            <person name="Fujita N."/>
        </authorList>
    </citation>
    <scope>NUCLEOTIDE SEQUENCE [LARGE SCALE GENOMIC DNA]</scope>
    <source>
        <strain evidence="5">DSM 14523 / JCM 11388 / NBRC 100420 / UNI-1</strain>
    </source>
</reference>
<feature type="domain" description="Gfo/Idh/MocA-like oxidoreductase N-terminal" evidence="2">
    <location>
        <begin position="5"/>
        <end position="123"/>
    </location>
</feature>
<evidence type="ECO:0000259" key="2">
    <source>
        <dbReference type="Pfam" id="PF01408"/>
    </source>
</evidence>
<dbReference type="SUPFAM" id="SSF51735">
    <property type="entry name" value="NAD(P)-binding Rossmann-fold domains"/>
    <property type="match status" value="1"/>
</dbReference>
<dbReference type="InterPro" id="IPR000683">
    <property type="entry name" value="Gfo/Idh/MocA-like_OxRdtase_N"/>
</dbReference>
<name>E8N2Q6_ANATU</name>
<sequence>MSKTVRVGVIGVGQIGKRHLDLYTKEIQGVEVVAIADINESEARRVAEMYRIPYVYTDFRKLLERDDIEAVDVCLHNNFHMPVTVAALQAGKHVYCEKPMAGAYVDALKMYRTAQETGKMLSIQLNTLFEDEAKAARALIDQGLLGHIYHARSVGFRRRGRPYVDGYGSPQFVQKAICSGGALYDLGVYHIAAMLWLIGNPRVLRISGATYQETEMDAERRAKSGYDVEELGLGLVRFEGNLTMDIFEAWAVHMDAMPGSVIFGSKAGIRLQPFGFFYSLGDLDINATADIGGFNWRLHSLRANADGYDSAQHHWVAALQGRVPLLPTAELALNTMLISEGIYLSQKRGREVTAEEVEAESISTAQQV</sequence>
<dbReference type="Gene3D" id="3.40.50.720">
    <property type="entry name" value="NAD(P)-binding Rossmann-like Domain"/>
    <property type="match status" value="1"/>
</dbReference>
<gene>
    <name evidence="4" type="ordered locus">ANT_08280</name>
</gene>
<dbReference type="PANTHER" id="PTHR43818">
    <property type="entry name" value="BCDNA.GH03377"/>
    <property type="match status" value="1"/>
</dbReference>
<keyword evidence="5" id="KW-1185">Reference proteome</keyword>
<dbReference type="PANTHER" id="PTHR43818:SF11">
    <property type="entry name" value="BCDNA.GH03377"/>
    <property type="match status" value="1"/>
</dbReference>
<dbReference type="eggNOG" id="COG0673">
    <property type="taxonomic scope" value="Bacteria"/>
</dbReference>
<dbReference type="HOGENOM" id="CLU_023194_1_4_0"/>
<keyword evidence="1" id="KW-0560">Oxidoreductase</keyword>
<feature type="domain" description="GFO/IDH/MocA-like oxidoreductase" evidence="3">
    <location>
        <begin position="135"/>
        <end position="269"/>
    </location>
</feature>
<proteinExistence type="predicted"/>
<evidence type="ECO:0000256" key="1">
    <source>
        <dbReference type="ARBA" id="ARBA00023002"/>
    </source>
</evidence>
<dbReference type="InterPro" id="IPR050463">
    <property type="entry name" value="Gfo/Idh/MocA_oxidrdct_glycsds"/>
</dbReference>
<dbReference type="Gene3D" id="3.30.360.10">
    <property type="entry name" value="Dihydrodipicolinate Reductase, domain 2"/>
    <property type="match status" value="1"/>
</dbReference>